<feature type="domain" description="Cupin type-2" evidence="3">
    <location>
        <begin position="37"/>
        <end position="108"/>
    </location>
</feature>
<dbReference type="Proteomes" id="UP000765891">
    <property type="component" value="Unassembled WGS sequence"/>
</dbReference>
<organism evidence="4 6">
    <name type="scientific">Halarchaeum rubridurum</name>
    <dbReference type="NCBI Taxonomy" id="489911"/>
    <lineage>
        <taxon>Archaea</taxon>
        <taxon>Methanobacteriati</taxon>
        <taxon>Methanobacteriota</taxon>
        <taxon>Stenosarchaea group</taxon>
        <taxon>Halobacteria</taxon>
        <taxon>Halobacteriales</taxon>
        <taxon>Halobacteriaceae</taxon>
    </lineage>
</organism>
<comment type="caution">
    <text evidence="4">The sequence shown here is derived from an EMBL/GenBank/DDBJ whole genome shotgun (WGS) entry which is preliminary data.</text>
</comment>
<dbReference type="OrthoDB" id="192542at2157"/>
<dbReference type="AlphaFoldDB" id="A0A830G1C2"/>
<dbReference type="Proteomes" id="UP000614609">
    <property type="component" value="Unassembled WGS sequence"/>
</dbReference>
<reference evidence="4" key="1">
    <citation type="journal article" date="2014" name="Int. J. Syst. Evol. Microbiol.">
        <title>Complete genome sequence of Corynebacterium casei LMG S-19264T (=DSM 44701T), isolated from a smear-ripened cheese.</title>
        <authorList>
            <consortium name="US DOE Joint Genome Institute (JGI-PGF)"/>
            <person name="Walter F."/>
            <person name="Albersmeier A."/>
            <person name="Kalinowski J."/>
            <person name="Ruckert C."/>
        </authorList>
    </citation>
    <scope>NUCLEOTIDE SEQUENCE</scope>
    <source>
        <strain evidence="4">JCM 16108</strain>
    </source>
</reference>
<sequence>MGYHTIDPDELEPTPERPCDQRSLTDAAGLDNFALNVYTAEPGESIPLAYHVHEEQEEAFYVLSGELHVETPEGEFAVGPDEVFVAEPESPHFASVPDDAAEPVRAVAVGAPNVDDVAPYEADE</sequence>
<dbReference type="PANTHER" id="PTHR35848">
    <property type="entry name" value="OXALATE-BINDING PROTEIN"/>
    <property type="match status" value="1"/>
</dbReference>
<feature type="region of interest" description="Disordered" evidence="2">
    <location>
        <begin position="1"/>
        <end position="23"/>
    </location>
</feature>
<keyword evidence="1" id="KW-0479">Metal-binding</keyword>
<evidence type="ECO:0000256" key="2">
    <source>
        <dbReference type="SAM" id="MobiDB-lite"/>
    </source>
</evidence>
<dbReference type="GO" id="GO:0046872">
    <property type="term" value="F:metal ion binding"/>
    <property type="evidence" value="ECO:0007669"/>
    <property type="project" value="UniProtKB-KW"/>
</dbReference>
<dbReference type="Pfam" id="PF07883">
    <property type="entry name" value="Cupin_2"/>
    <property type="match status" value="1"/>
</dbReference>
<dbReference type="RefSeq" id="WP_188872550.1">
    <property type="nucleotide sequence ID" value="NZ_BMOO01000004.1"/>
</dbReference>
<dbReference type="EMBL" id="JAGGKO010000003">
    <property type="protein sequence ID" value="MBP1954889.1"/>
    <property type="molecule type" value="Genomic_DNA"/>
</dbReference>
<dbReference type="SUPFAM" id="SSF51182">
    <property type="entry name" value="RmlC-like cupins"/>
    <property type="match status" value="1"/>
</dbReference>
<evidence type="ECO:0000313" key="5">
    <source>
        <dbReference type="EMBL" id="MBP1954889.1"/>
    </source>
</evidence>
<dbReference type="PANTHER" id="PTHR35848:SF9">
    <property type="entry name" value="SLL1358 PROTEIN"/>
    <property type="match status" value="1"/>
</dbReference>
<protein>
    <submittedName>
        <fullName evidence="5">Putative cupin superfamily protein</fullName>
    </submittedName>
</protein>
<name>A0A830G1C2_9EURY</name>
<dbReference type="InterPro" id="IPR011051">
    <property type="entry name" value="RmlC_Cupin_sf"/>
</dbReference>
<dbReference type="InterPro" id="IPR014710">
    <property type="entry name" value="RmlC-like_jellyroll"/>
</dbReference>
<evidence type="ECO:0000259" key="3">
    <source>
        <dbReference type="Pfam" id="PF07883"/>
    </source>
</evidence>
<reference evidence="4" key="2">
    <citation type="submission" date="2020-09" db="EMBL/GenBank/DDBJ databases">
        <authorList>
            <person name="Sun Q."/>
            <person name="Ohkuma M."/>
        </authorList>
    </citation>
    <scope>NUCLEOTIDE SEQUENCE</scope>
    <source>
        <strain evidence="4">JCM 16108</strain>
    </source>
</reference>
<dbReference type="InterPro" id="IPR013096">
    <property type="entry name" value="Cupin_2"/>
</dbReference>
<evidence type="ECO:0000313" key="4">
    <source>
        <dbReference type="EMBL" id="GGM70615.1"/>
    </source>
</evidence>
<evidence type="ECO:0000313" key="6">
    <source>
        <dbReference type="Proteomes" id="UP000614609"/>
    </source>
</evidence>
<gene>
    <name evidence="4" type="ORF">GCM10009017_21010</name>
    <name evidence="5" type="ORF">J2752_001801</name>
</gene>
<dbReference type="Gene3D" id="2.60.120.10">
    <property type="entry name" value="Jelly Rolls"/>
    <property type="match status" value="1"/>
</dbReference>
<reference evidence="5" key="3">
    <citation type="submission" date="2021-03" db="EMBL/GenBank/DDBJ databases">
        <title>Genomic Encyclopedia of Type Strains, Phase IV (KMG-IV): sequencing the most valuable type-strain genomes for metagenomic binning, comparative biology and taxonomic classification.</title>
        <authorList>
            <person name="Goeker M."/>
        </authorList>
    </citation>
    <scope>NUCLEOTIDE SEQUENCE</scope>
    <source>
        <strain evidence="5">DSM 22443</strain>
    </source>
</reference>
<accession>A0A830G1C2</accession>
<keyword evidence="6" id="KW-1185">Reference proteome</keyword>
<dbReference type="InterPro" id="IPR051610">
    <property type="entry name" value="GPI/OXD"/>
</dbReference>
<evidence type="ECO:0000256" key="1">
    <source>
        <dbReference type="ARBA" id="ARBA00022723"/>
    </source>
</evidence>
<proteinExistence type="predicted"/>
<dbReference type="EMBL" id="BMOO01000004">
    <property type="protein sequence ID" value="GGM70615.1"/>
    <property type="molecule type" value="Genomic_DNA"/>
</dbReference>